<keyword evidence="2" id="KW-1185">Reference proteome</keyword>
<proteinExistence type="predicted"/>
<organism evidence="1 2">
    <name type="scientific">Palleronia pontilimi</name>
    <dbReference type="NCBI Taxonomy" id="1964209"/>
    <lineage>
        <taxon>Bacteria</taxon>
        <taxon>Pseudomonadati</taxon>
        <taxon>Pseudomonadota</taxon>
        <taxon>Alphaproteobacteria</taxon>
        <taxon>Rhodobacterales</taxon>
        <taxon>Roseobacteraceae</taxon>
        <taxon>Palleronia</taxon>
    </lineage>
</organism>
<comment type="caution">
    <text evidence="1">The sequence shown here is derived from an EMBL/GenBank/DDBJ whole genome shotgun (WGS) entry which is preliminary data.</text>
</comment>
<gene>
    <name evidence="1" type="ORF">ILP92_13090</name>
</gene>
<dbReference type="Gene3D" id="3.40.50.360">
    <property type="match status" value="1"/>
</dbReference>
<dbReference type="Proteomes" id="UP000642488">
    <property type="component" value="Unassembled WGS sequence"/>
</dbReference>
<dbReference type="RefSeq" id="WP_198916860.1">
    <property type="nucleotide sequence ID" value="NZ_JAEKPD010000013.1"/>
</dbReference>
<name>A0A934IDK6_9RHOB</name>
<dbReference type="PANTHER" id="PTHR39201:SF1">
    <property type="entry name" value="FLAVODOXIN-LIKE DOMAIN-CONTAINING PROTEIN"/>
    <property type="match status" value="1"/>
</dbReference>
<dbReference type="InterPro" id="IPR029039">
    <property type="entry name" value="Flavoprotein-like_sf"/>
</dbReference>
<dbReference type="AlphaFoldDB" id="A0A934IDK6"/>
<evidence type="ECO:0008006" key="3">
    <source>
        <dbReference type="Google" id="ProtNLM"/>
    </source>
</evidence>
<evidence type="ECO:0000313" key="2">
    <source>
        <dbReference type="Proteomes" id="UP000642488"/>
    </source>
</evidence>
<dbReference type="EMBL" id="JAEKPD010000013">
    <property type="protein sequence ID" value="MBJ3763686.1"/>
    <property type="molecule type" value="Genomic_DNA"/>
</dbReference>
<evidence type="ECO:0000313" key="1">
    <source>
        <dbReference type="EMBL" id="MBJ3763686.1"/>
    </source>
</evidence>
<sequence length="166" mass="17584">MSSPPRQHAVVFYSRDDHTHALASQIADGLDADLFRIATDRYGDQPFSYLLAGFDSLVGRLPAIKPLRDMAGYVTVSLGTPVWIGNPATPLRAYLAQDPTLPGTVGLFTTSGGDGPQAKARKVVEDILGYKVDAAVNVPNGTDTGEIRSRVAGYCESLLAGLGKPP</sequence>
<protein>
    <recommendedName>
        <fullName evidence="3">Flavodoxin</fullName>
    </recommendedName>
</protein>
<reference evidence="1" key="1">
    <citation type="submission" date="2020-12" db="EMBL/GenBank/DDBJ databases">
        <title>Bacterial taxonomy.</title>
        <authorList>
            <person name="Pan X."/>
        </authorList>
    </citation>
    <scope>NUCLEOTIDE SEQUENCE</scope>
    <source>
        <strain evidence="1">KCTC 52957</strain>
    </source>
</reference>
<dbReference type="SUPFAM" id="SSF52218">
    <property type="entry name" value="Flavoproteins"/>
    <property type="match status" value="1"/>
</dbReference>
<accession>A0A934IDK6</accession>
<dbReference type="PANTHER" id="PTHR39201">
    <property type="entry name" value="EXPORTED PROTEIN-RELATED"/>
    <property type="match status" value="1"/>
</dbReference>